<accession>A0A4U1C5L1</accession>
<comment type="caution">
    <text evidence="1">The sequence shown here is derived from an EMBL/GenBank/DDBJ whole genome shotgun (WGS) entry which is preliminary data.</text>
</comment>
<name>A0A4U1C5L1_9SPHI</name>
<dbReference type="Proteomes" id="UP000308181">
    <property type="component" value="Unassembled WGS sequence"/>
</dbReference>
<dbReference type="RefSeq" id="WP_136824878.1">
    <property type="nucleotide sequence ID" value="NZ_SWBP01000001.1"/>
</dbReference>
<protein>
    <submittedName>
        <fullName evidence="1">DUF3575 domain-containing protein</fullName>
    </submittedName>
</protein>
<reference evidence="1 2" key="1">
    <citation type="submission" date="2019-04" db="EMBL/GenBank/DDBJ databases">
        <title>Pedobacter sp. AR-3-17 sp. nov., isolated from Arctic soil.</title>
        <authorList>
            <person name="Dahal R.H."/>
            <person name="Kim D.-U."/>
        </authorList>
    </citation>
    <scope>NUCLEOTIDE SEQUENCE [LARGE SCALE GENOMIC DNA]</scope>
    <source>
        <strain evidence="1 2">AR-3-17</strain>
    </source>
</reference>
<proteinExistence type="predicted"/>
<evidence type="ECO:0000313" key="2">
    <source>
        <dbReference type="Proteomes" id="UP000308181"/>
    </source>
</evidence>
<dbReference type="EMBL" id="SWBP01000001">
    <property type="protein sequence ID" value="TKC00669.1"/>
    <property type="molecule type" value="Genomic_DNA"/>
</dbReference>
<organism evidence="1 2">
    <name type="scientific">Pedobacter cryophilus</name>
    <dbReference type="NCBI Taxonomy" id="2571271"/>
    <lineage>
        <taxon>Bacteria</taxon>
        <taxon>Pseudomonadati</taxon>
        <taxon>Bacteroidota</taxon>
        <taxon>Sphingobacteriia</taxon>
        <taxon>Sphingobacteriales</taxon>
        <taxon>Sphingobacteriaceae</taxon>
        <taxon>Pedobacter</taxon>
    </lineage>
</organism>
<gene>
    <name evidence="1" type="ORF">FA046_03035</name>
</gene>
<dbReference type="AlphaFoldDB" id="A0A4U1C5L1"/>
<evidence type="ECO:0000313" key="1">
    <source>
        <dbReference type="EMBL" id="TKC00669.1"/>
    </source>
</evidence>
<sequence>MNKITLITICCLMSSLSKAQETSVEKSLFGAQIGYLGVWANHEAKLSNRITFKTEIGLDKGYVAETLLFTSKKSSFYPFFILEPRYYYNLGRREAASKKVKGNTGNFWGLQMRYSPNLFVVNDKYIDNDREILTISPKYGLRRTLGNHFNLETTVGFGYGYEFNKYPNYPDGGFFSIEATIRVGIHFGAKK</sequence>
<keyword evidence="2" id="KW-1185">Reference proteome</keyword>
<dbReference type="OrthoDB" id="883248at2"/>